<dbReference type="EMBL" id="BRPK01000005">
    <property type="protein sequence ID" value="GLB38370.1"/>
    <property type="molecule type" value="Genomic_DNA"/>
</dbReference>
<dbReference type="Gene3D" id="3.40.50.720">
    <property type="entry name" value="NAD(P)-binding Rossmann-like Domain"/>
    <property type="match status" value="1"/>
</dbReference>
<dbReference type="Proteomes" id="UP001063166">
    <property type="component" value="Unassembled WGS sequence"/>
</dbReference>
<dbReference type="Pfam" id="PF00106">
    <property type="entry name" value="adh_short"/>
    <property type="match status" value="1"/>
</dbReference>
<keyword evidence="1" id="KW-0560">Oxidoreductase</keyword>
<evidence type="ECO:0000313" key="3">
    <source>
        <dbReference type="Proteomes" id="UP001063166"/>
    </source>
</evidence>
<evidence type="ECO:0000313" key="2">
    <source>
        <dbReference type="EMBL" id="GLB38370.1"/>
    </source>
</evidence>
<proteinExistence type="predicted"/>
<dbReference type="OrthoDB" id="191139at2759"/>
<dbReference type="PANTHER" id="PTHR43157:SF31">
    <property type="entry name" value="PHOSPHATIDYLINOSITOL-GLYCAN BIOSYNTHESIS CLASS F PROTEIN"/>
    <property type="match status" value="1"/>
</dbReference>
<organism evidence="2 3">
    <name type="scientific">Lyophyllum shimeji</name>
    <name type="common">Hon-shimeji</name>
    <name type="synonym">Tricholoma shimeji</name>
    <dbReference type="NCBI Taxonomy" id="47721"/>
    <lineage>
        <taxon>Eukaryota</taxon>
        <taxon>Fungi</taxon>
        <taxon>Dikarya</taxon>
        <taxon>Basidiomycota</taxon>
        <taxon>Agaricomycotina</taxon>
        <taxon>Agaricomycetes</taxon>
        <taxon>Agaricomycetidae</taxon>
        <taxon>Agaricales</taxon>
        <taxon>Tricholomatineae</taxon>
        <taxon>Lyophyllaceae</taxon>
        <taxon>Lyophyllum</taxon>
    </lineage>
</organism>
<keyword evidence="3" id="KW-1185">Reference proteome</keyword>
<dbReference type="PRINTS" id="PR00081">
    <property type="entry name" value="GDHRDH"/>
</dbReference>
<accession>A0A9P3PL76</accession>
<evidence type="ECO:0000256" key="1">
    <source>
        <dbReference type="ARBA" id="ARBA00023002"/>
    </source>
</evidence>
<reference evidence="2" key="1">
    <citation type="submission" date="2022-07" db="EMBL/GenBank/DDBJ databases">
        <title>The genome of Lyophyllum shimeji provides insight into the initial evolution of ectomycorrhizal fungal genome.</title>
        <authorList>
            <person name="Kobayashi Y."/>
            <person name="Shibata T."/>
            <person name="Hirakawa H."/>
            <person name="Shigenobu S."/>
            <person name="Nishiyama T."/>
            <person name="Yamada A."/>
            <person name="Hasebe M."/>
            <person name="Kawaguchi M."/>
        </authorList>
    </citation>
    <scope>NUCLEOTIDE SEQUENCE</scope>
    <source>
        <strain evidence="2">AT787</strain>
    </source>
</reference>
<sequence length="311" mass="34113">MRTLSSLLNQALPPKPKFSVDDIPDLTGKVVIVTGGNAGVGKETVKALLAHNAKVYLAARSAEKARAAIEDLRKETGKEAIFLKLDLANLEAVKAAALEFQEKEKELHILFNNGGVMTPPLEQVTADGYDLQMGTNVLGHFYLTKLLLPTLLSTAEASPEKHVRVVTTSSMLHLLGSLNFDTFKDGPARRKLSPMKLYSQSKYGNVAFASELSRRYGDKGLVSISVHPGTLNSDLHRHMSKLRQRVMNALLYPPSHGALTQLWGGTSKEGAELNGKYLIPWARIGSPRPDAQDPVVGEKLWDWLEEQVKNV</sequence>
<protein>
    <submittedName>
        <fullName evidence="2">NAD-P-binding protein</fullName>
    </submittedName>
</protein>
<gene>
    <name evidence="2" type="primary">RDH1</name>
    <name evidence="2" type="ORF">LshimejAT787_0502350</name>
</gene>
<name>A0A9P3PL76_LYOSH</name>
<dbReference type="GO" id="GO:0016491">
    <property type="term" value="F:oxidoreductase activity"/>
    <property type="evidence" value="ECO:0007669"/>
    <property type="project" value="UniProtKB-KW"/>
</dbReference>
<dbReference type="InterPro" id="IPR002347">
    <property type="entry name" value="SDR_fam"/>
</dbReference>
<dbReference type="AlphaFoldDB" id="A0A9P3PL76"/>
<dbReference type="SUPFAM" id="SSF51735">
    <property type="entry name" value="NAD(P)-binding Rossmann-fold domains"/>
    <property type="match status" value="1"/>
</dbReference>
<dbReference type="PANTHER" id="PTHR43157">
    <property type="entry name" value="PHOSPHATIDYLINOSITOL-GLYCAN BIOSYNTHESIS CLASS F PROTEIN-RELATED"/>
    <property type="match status" value="1"/>
</dbReference>
<dbReference type="InterPro" id="IPR036291">
    <property type="entry name" value="NAD(P)-bd_dom_sf"/>
</dbReference>
<comment type="caution">
    <text evidence="2">The sequence shown here is derived from an EMBL/GenBank/DDBJ whole genome shotgun (WGS) entry which is preliminary data.</text>
</comment>